<protein>
    <submittedName>
        <fullName evidence="2">Uncharacterized protein</fullName>
    </submittedName>
</protein>
<reference evidence="2" key="1">
    <citation type="submission" date="2025-08" db="UniProtKB">
        <authorList>
            <consortium name="RefSeq"/>
        </authorList>
    </citation>
    <scope>IDENTIFICATION</scope>
</reference>
<dbReference type="RefSeq" id="WP_028313035.1">
    <property type="nucleotide sequence ID" value="NZ_KI519500.1"/>
</dbReference>
<organism evidence="1 2">
    <name type="scientific">Derxia gummosa DSM 723</name>
    <dbReference type="NCBI Taxonomy" id="1121388"/>
    <lineage>
        <taxon>Bacteria</taxon>
        <taxon>Pseudomonadati</taxon>
        <taxon>Pseudomonadota</taxon>
        <taxon>Betaproteobacteria</taxon>
        <taxon>Burkholderiales</taxon>
        <taxon>Alcaligenaceae</taxon>
        <taxon>Derxia</taxon>
    </lineage>
</organism>
<sequence>MDQPLRLAPIGFTPVDIAVLEHQLRLLQRRMRRDWVVAPVDQAELVIVHGDDCDAPLRVLPDTLVAVTPAGRERGLVASFEIEWPLRLFRLLYLLDEAALRIEARRPIASPPPVPARLPFNQLLRRLEPAARFDNDDLRAVICMRRGHVFSNRHSRADVVAALLAQPERIENVPANDLVPEPEMRFVCTFDSLRWSLALRRGPDMNSLADSSVYRLALWPRFGEWESTPEAMRLAALFTQVAADVPHAARAAGVTPELVRRFLYASSICDLGLTAETPRTPASLLVTVPAIERPPAHAAADTGEPVGGGFFARLRQRLGLDFLRGRRHPS</sequence>
<dbReference type="AlphaFoldDB" id="A0A8B6X727"/>
<name>A0A8B6X727_9BURK</name>
<evidence type="ECO:0000313" key="2">
    <source>
        <dbReference type="RefSeq" id="WP_028313035.1"/>
    </source>
</evidence>
<dbReference type="Proteomes" id="UP000675920">
    <property type="component" value="Unplaced"/>
</dbReference>
<proteinExistence type="predicted"/>
<keyword evidence="1" id="KW-1185">Reference proteome</keyword>
<evidence type="ECO:0000313" key="1">
    <source>
        <dbReference type="Proteomes" id="UP000675920"/>
    </source>
</evidence>
<accession>A0A8B6X727</accession>